<dbReference type="EMBL" id="JACHMD010000001">
    <property type="protein sequence ID" value="MBB4666437.1"/>
    <property type="molecule type" value="Genomic_DNA"/>
</dbReference>
<feature type="domain" description="PPM-type phosphatase" evidence="1">
    <location>
        <begin position="2"/>
        <end position="188"/>
    </location>
</feature>
<reference evidence="2 3" key="1">
    <citation type="submission" date="2020-08" db="EMBL/GenBank/DDBJ databases">
        <title>Sequencing the genomes of 1000 actinobacteria strains.</title>
        <authorList>
            <person name="Klenk H.-P."/>
        </authorList>
    </citation>
    <scope>NUCLEOTIDE SEQUENCE [LARGE SCALE GENOMIC DNA]</scope>
    <source>
        <strain evidence="2 3">DSM 24947</strain>
    </source>
</reference>
<organism evidence="2 3">
    <name type="scientific">Microbacterium marinum</name>
    <dbReference type="NCBI Taxonomy" id="421115"/>
    <lineage>
        <taxon>Bacteria</taxon>
        <taxon>Bacillati</taxon>
        <taxon>Actinomycetota</taxon>
        <taxon>Actinomycetes</taxon>
        <taxon>Micrococcales</taxon>
        <taxon>Microbacteriaceae</taxon>
        <taxon>Microbacterium</taxon>
    </lineage>
</organism>
<gene>
    <name evidence="2" type="ORF">BKA24_001146</name>
</gene>
<dbReference type="AlphaFoldDB" id="A0A7W7BPH0"/>
<comment type="caution">
    <text evidence="2">The sequence shown here is derived from an EMBL/GenBank/DDBJ whole genome shotgun (WGS) entry which is preliminary data.</text>
</comment>
<dbReference type="Gene3D" id="3.60.40.10">
    <property type="entry name" value="PPM-type phosphatase domain"/>
    <property type="match status" value="1"/>
</dbReference>
<evidence type="ECO:0000313" key="2">
    <source>
        <dbReference type="EMBL" id="MBB4666437.1"/>
    </source>
</evidence>
<dbReference type="InterPro" id="IPR036457">
    <property type="entry name" value="PPM-type-like_dom_sf"/>
</dbReference>
<dbReference type="SUPFAM" id="SSF81606">
    <property type="entry name" value="PP2C-like"/>
    <property type="match status" value="1"/>
</dbReference>
<sequence>MREGTPGQDRTGYRSQRGVQALCLADGAGSATHSDIGAQAVVDAGCSLLVENFETFASEADGAGVKQHLLHTLRNKLEQVASRHDVEPGALACTFLCVAVSAEQFIGAHIGDGVIGYQKDGALRVVSRPDNGEFANRTTFVTSPDAASSMRLFRGQLTGISGFVLMSDGAGESLYNPRTGELAPACAKLITSVGLASGHRKNSAHRKRLRRFTEVPLRNATRDDCAVAIFGR</sequence>
<dbReference type="InterPro" id="IPR001932">
    <property type="entry name" value="PPM-type_phosphatase-like_dom"/>
</dbReference>
<keyword evidence="3" id="KW-1185">Reference proteome</keyword>
<protein>
    <submittedName>
        <fullName evidence="2">Serine/threonine protein phosphatase PrpC</fullName>
    </submittedName>
</protein>
<dbReference type="Pfam" id="PF13672">
    <property type="entry name" value="PP2C_2"/>
    <property type="match status" value="1"/>
</dbReference>
<proteinExistence type="predicted"/>
<name>A0A7W7BPH0_9MICO</name>
<evidence type="ECO:0000259" key="1">
    <source>
        <dbReference type="Pfam" id="PF13672"/>
    </source>
</evidence>
<accession>A0A7W7BPH0</accession>
<evidence type="ECO:0000313" key="3">
    <source>
        <dbReference type="Proteomes" id="UP000573729"/>
    </source>
</evidence>
<dbReference type="Proteomes" id="UP000573729">
    <property type="component" value="Unassembled WGS sequence"/>
</dbReference>